<dbReference type="EMBL" id="CP144745">
    <property type="protein sequence ID" value="WVZ49495.1"/>
    <property type="molecule type" value="Genomic_DNA"/>
</dbReference>
<feature type="compositionally biased region" description="Low complexity" evidence="1">
    <location>
        <begin position="90"/>
        <end position="104"/>
    </location>
</feature>
<dbReference type="AlphaFoldDB" id="A0AAQ3PEB8"/>
<keyword evidence="3" id="KW-1185">Reference proteome</keyword>
<accession>A0AAQ3PEB8</accession>
<organism evidence="2 3">
    <name type="scientific">Paspalum notatum var. saurae</name>
    <dbReference type="NCBI Taxonomy" id="547442"/>
    <lineage>
        <taxon>Eukaryota</taxon>
        <taxon>Viridiplantae</taxon>
        <taxon>Streptophyta</taxon>
        <taxon>Embryophyta</taxon>
        <taxon>Tracheophyta</taxon>
        <taxon>Spermatophyta</taxon>
        <taxon>Magnoliopsida</taxon>
        <taxon>Liliopsida</taxon>
        <taxon>Poales</taxon>
        <taxon>Poaceae</taxon>
        <taxon>PACMAD clade</taxon>
        <taxon>Panicoideae</taxon>
        <taxon>Andropogonodae</taxon>
        <taxon>Paspaleae</taxon>
        <taxon>Paspalinae</taxon>
        <taxon>Paspalum</taxon>
    </lineage>
</organism>
<protein>
    <submittedName>
        <fullName evidence="2">Uncharacterized protein</fullName>
    </submittedName>
</protein>
<dbReference type="PANTHER" id="PTHR33157">
    <property type="entry name" value="AUTONOMOUS TRANSPOSABLE ELEMENT EN-1 MOSAIC PROTEIN-RELATED"/>
    <property type="match status" value="1"/>
</dbReference>
<dbReference type="InterPro" id="IPR039266">
    <property type="entry name" value="EN-1/SPM"/>
</dbReference>
<evidence type="ECO:0000256" key="1">
    <source>
        <dbReference type="SAM" id="MobiDB-lite"/>
    </source>
</evidence>
<sequence length="215" mass="23679">MEAECGTQQSFLNVFLRGHRGPDPNNTDVLYSQAAKDKLDRYGQEMVKRHGEGVQWMQQPIDVDALYQSGDGRRHGRFAFGTGVVDYNPSVSRVGSSSTSTATSRRARVEDAQEKAREAREEARQAREEARQTREQSQQAFAYMSSFMKQLTASLGPEVNLPQFCPPVFTPQTVQQASGSHPGNVTPDAELDPNKYLRNSVGGSGSGHNSNNPQS</sequence>
<dbReference type="Proteomes" id="UP001341281">
    <property type="component" value="Chromosome 01"/>
</dbReference>
<dbReference type="PANTHER" id="PTHR33157:SF14">
    <property type="entry name" value="AUTONOMOUS TRANSPOSABLE ELEMENT EN-1 MOSAIC PROTEIN"/>
    <property type="match status" value="1"/>
</dbReference>
<evidence type="ECO:0000313" key="2">
    <source>
        <dbReference type="EMBL" id="WVZ49495.1"/>
    </source>
</evidence>
<reference evidence="2 3" key="1">
    <citation type="submission" date="2024-02" db="EMBL/GenBank/DDBJ databases">
        <title>High-quality chromosome-scale genome assembly of Pensacola bahiagrass (Paspalum notatum Flugge var. saurae).</title>
        <authorList>
            <person name="Vega J.M."/>
            <person name="Podio M."/>
            <person name="Orjuela J."/>
            <person name="Siena L.A."/>
            <person name="Pessino S.C."/>
            <person name="Combes M.C."/>
            <person name="Mariac C."/>
            <person name="Albertini E."/>
            <person name="Pupilli F."/>
            <person name="Ortiz J.P.A."/>
            <person name="Leblanc O."/>
        </authorList>
    </citation>
    <scope>NUCLEOTIDE SEQUENCE [LARGE SCALE GENOMIC DNA]</scope>
    <source>
        <strain evidence="2">R1</strain>
        <tissue evidence="2">Leaf</tissue>
    </source>
</reference>
<gene>
    <name evidence="2" type="ORF">U9M48_000851</name>
</gene>
<evidence type="ECO:0000313" key="3">
    <source>
        <dbReference type="Proteomes" id="UP001341281"/>
    </source>
</evidence>
<feature type="compositionally biased region" description="Basic and acidic residues" evidence="1">
    <location>
        <begin position="107"/>
        <end position="134"/>
    </location>
</feature>
<dbReference type="GO" id="GO:0032196">
    <property type="term" value="P:transposition"/>
    <property type="evidence" value="ECO:0007669"/>
    <property type="project" value="InterPro"/>
</dbReference>
<name>A0AAQ3PEB8_PASNO</name>
<feature type="region of interest" description="Disordered" evidence="1">
    <location>
        <begin position="158"/>
        <end position="215"/>
    </location>
</feature>
<proteinExistence type="predicted"/>
<feature type="region of interest" description="Disordered" evidence="1">
    <location>
        <begin position="90"/>
        <end position="137"/>
    </location>
</feature>
<feature type="compositionally biased region" description="Polar residues" evidence="1">
    <location>
        <begin position="170"/>
        <end position="183"/>
    </location>
</feature>